<dbReference type="EMBL" id="BAAAQD010000009">
    <property type="protein sequence ID" value="GAA1524017.1"/>
    <property type="molecule type" value="Genomic_DNA"/>
</dbReference>
<comment type="caution">
    <text evidence="1">The sequence shown here is derived from an EMBL/GenBank/DDBJ whole genome shotgun (WGS) entry which is preliminary data.</text>
</comment>
<keyword evidence="2" id="KW-1185">Reference proteome</keyword>
<name>A0ABP4LK38_9ACTN</name>
<evidence type="ECO:0000313" key="1">
    <source>
        <dbReference type="EMBL" id="GAA1524017.1"/>
    </source>
</evidence>
<organism evidence="1 2">
    <name type="scientific">Dactylosporangium maewongense</name>
    <dbReference type="NCBI Taxonomy" id="634393"/>
    <lineage>
        <taxon>Bacteria</taxon>
        <taxon>Bacillati</taxon>
        <taxon>Actinomycetota</taxon>
        <taxon>Actinomycetes</taxon>
        <taxon>Micromonosporales</taxon>
        <taxon>Micromonosporaceae</taxon>
        <taxon>Dactylosporangium</taxon>
    </lineage>
</organism>
<sequence>MKLVTVRAVVRCGHDGRVRNNASQHWVTVGGADVLVDDDPQGRAVAGCPNIGPTMKPCALTLAVQAGYSDWIRVDGKRVALSNLDGLTDGTVPGTVHYTVRDPGQSFVGADA</sequence>
<proteinExistence type="predicted"/>
<protein>
    <submittedName>
        <fullName evidence="1">Uncharacterized protein</fullName>
    </submittedName>
</protein>
<dbReference type="RefSeq" id="WP_344504049.1">
    <property type="nucleotide sequence ID" value="NZ_BAAAQD010000009.1"/>
</dbReference>
<reference evidence="2" key="1">
    <citation type="journal article" date="2019" name="Int. J. Syst. Evol. Microbiol.">
        <title>The Global Catalogue of Microorganisms (GCM) 10K type strain sequencing project: providing services to taxonomists for standard genome sequencing and annotation.</title>
        <authorList>
            <consortium name="The Broad Institute Genomics Platform"/>
            <consortium name="The Broad Institute Genome Sequencing Center for Infectious Disease"/>
            <person name="Wu L."/>
            <person name="Ma J."/>
        </authorList>
    </citation>
    <scope>NUCLEOTIDE SEQUENCE [LARGE SCALE GENOMIC DNA]</scope>
    <source>
        <strain evidence="2">JCM 15933</strain>
    </source>
</reference>
<evidence type="ECO:0000313" key="2">
    <source>
        <dbReference type="Proteomes" id="UP001501470"/>
    </source>
</evidence>
<dbReference type="Proteomes" id="UP001501470">
    <property type="component" value="Unassembled WGS sequence"/>
</dbReference>
<gene>
    <name evidence="1" type="ORF">GCM10009827_045530</name>
</gene>
<accession>A0ABP4LK38</accession>